<evidence type="ECO:0000259" key="3">
    <source>
        <dbReference type="Pfam" id="PF10708"/>
    </source>
</evidence>
<reference evidence="5" key="1">
    <citation type="submission" date="2023-07" db="EMBL/GenBank/DDBJ databases">
        <title>30 novel species of actinomycetes from the DSMZ collection.</title>
        <authorList>
            <person name="Nouioui I."/>
        </authorList>
    </citation>
    <scope>NUCLEOTIDE SEQUENCE [LARGE SCALE GENOMIC DNA]</scope>
    <source>
        <strain evidence="5">DSM 41886</strain>
    </source>
</reference>
<evidence type="ECO:0000256" key="2">
    <source>
        <dbReference type="SAM" id="Phobius"/>
    </source>
</evidence>
<dbReference type="Proteomes" id="UP001183615">
    <property type="component" value="Unassembled WGS sequence"/>
</dbReference>
<name>A0ABU2S1M4_9ACTN</name>
<feature type="region of interest" description="Disordered" evidence="1">
    <location>
        <begin position="125"/>
        <end position="184"/>
    </location>
</feature>
<dbReference type="RefSeq" id="WP_311617284.1">
    <property type="nucleotide sequence ID" value="NZ_JAVREV010000004.1"/>
</dbReference>
<evidence type="ECO:0000313" key="5">
    <source>
        <dbReference type="Proteomes" id="UP001183615"/>
    </source>
</evidence>
<feature type="compositionally biased region" description="Acidic residues" evidence="1">
    <location>
        <begin position="151"/>
        <end position="160"/>
    </location>
</feature>
<sequence length="348" mass="35031">MTTPPGWYPDPGHAGHGQAPERWWDGSAWTAQTRAAQAPLSQPPTLPGNAPLGGPPPAAPPPFPAQPYQGQSYPPQPYPGQPVPGSTFGGPPPPARDGRRLAVIAGGIVLAAALVVVGAVALTGGDDEDSEAGRPFGESSAPAEQAPDGGSEGDAEEDAEGPFGQEEPDDPRGDAGPYTNAESGGVVLPVLDGWEEGDYSGGIALTSGRYDCPGQSAAGCVHGGVFLSVIPGAADVSPEEYARADIGANESDAYSEGSFGAVTDREEVLAEPVEVAGQDGFRVRTRIETASGTSGHVESVAFPAADDSGALVVIRSAIDIADDAPPVEDIDRIVTGAQAAATGPGTEA</sequence>
<dbReference type="Pfam" id="PF10708">
    <property type="entry name" value="DUF2510"/>
    <property type="match status" value="1"/>
</dbReference>
<protein>
    <submittedName>
        <fullName evidence="4">DUF2510 domain-containing protein</fullName>
    </submittedName>
</protein>
<dbReference type="InterPro" id="IPR018929">
    <property type="entry name" value="DUF2510"/>
</dbReference>
<proteinExistence type="predicted"/>
<evidence type="ECO:0000313" key="4">
    <source>
        <dbReference type="EMBL" id="MDT0442896.1"/>
    </source>
</evidence>
<comment type="caution">
    <text evidence="4">The sequence shown here is derived from an EMBL/GenBank/DDBJ whole genome shotgun (WGS) entry which is preliminary data.</text>
</comment>
<feature type="compositionally biased region" description="Pro residues" evidence="1">
    <location>
        <begin position="53"/>
        <end position="65"/>
    </location>
</feature>
<accession>A0ABU2S1M4</accession>
<keyword evidence="2" id="KW-0812">Transmembrane</keyword>
<keyword evidence="2" id="KW-0472">Membrane</keyword>
<dbReference type="EMBL" id="JAVREV010000004">
    <property type="protein sequence ID" value="MDT0442896.1"/>
    <property type="molecule type" value="Genomic_DNA"/>
</dbReference>
<feature type="region of interest" description="Disordered" evidence="1">
    <location>
        <begin position="1"/>
        <end position="98"/>
    </location>
</feature>
<feature type="domain" description="DUF2510" evidence="3">
    <location>
        <begin position="5"/>
        <end position="39"/>
    </location>
</feature>
<evidence type="ECO:0000256" key="1">
    <source>
        <dbReference type="SAM" id="MobiDB-lite"/>
    </source>
</evidence>
<gene>
    <name evidence="4" type="ORF">RM779_09845</name>
</gene>
<organism evidence="4 5">
    <name type="scientific">Streptomyces johnsoniae</name>
    <dbReference type="NCBI Taxonomy" id="3075532"/>
    <lineage>
        <taxon>Bacteria</taxon>
        <taxon>Bacillati</taxon>
        <taxon>Actinomycetota</taxon>
        <taxon>Actinomycetes</taxon>
        <taxon>Kitasatosporales</taxon>
        <taxon>Streptomycetaceae</taxon>
        <taxon>Streptomyces</taxon>
    </lineage>
</organism>
<keyword evidence="2" id="KW-1133">Transmembrane helix</keyword>
<feature type="transmembrane region" description="Helical" evidence="2">
    <location>
        <begin position="101"/>
        <end position="122"/>
    </location>
</feature>
<keyword evidence="5" id="KW-1185">Reference proteome</keyword>